<dbReference type="Pfam" id="PF00988">
    <property type="entry name" value="CPSase_sm_chain"/>
    <property type="match status" value="1"/>
</dbReference>
<feature type="domain" description="Carbamoyl-phosphate synthase small subunit N-terminal" evidence="15">
    <location>
        <begin position="2"/>
        <end position="132"/>
    </location>
</feature>
<dbReference type="GO" id="GO:0006541">
    <property type="term" value="P:glutamine metabolic process"/>
    <property type="evidence" value="ECO:0007669"/>
    <property type="project" value="InterPro"/>
</dbReference>
<reference evidence="16" key="1">
    <citation type="submission" date="2023-03" db="EMBL/GenBank/DDBJ databases">
        <authorList>
            <person name="Steffen K."/>
            <person name="Cardenas P."/>
        </authorList>
    </citation>
    <scope>NUCLEOTIDE SEQUENCE</scope>
</reference>
<dbReference type="GO" id="GO:0006221">
    <property type="term" value="P:pyrimidine nucleotide biosynthetic process"/>
    <property type="evidence" value="ECO:0007669"/>
    <property type="project" value="UniProtKB-KW"/>
</dbReference>
<evidence type="ECO:0000256" key="4">
    <source>
        <dbReference type="ARBA" id="ARBA00012738"/>
    </source>
</evidence>
<evidence type="ECO:0000256" key="1">
    <source>
        <dbReference type="ARBA" id="ARBA00004812"/>
    </source>
</evidence>
<evidence type="ECO:0000256" key="8">
    <source>
        <dbReference type="ARBA" id="ARBA00022962"/>
    </source>
</evidence>
<dbReference type="Proteomes" id="UP001174909">
    <property type="component" value="Unassembled WGS sequence"/>
</dbReference>
<accession>A0AA35TFD3</accession>
<dbReference type="PROSITE" id="PS51273">
    <property type="entry name" value="GATASE_TYPE_1"/>
    <property type="match status" value="1"/>
</dbReference>
<proteinExistence type="inferred from homology"/>
<keyword evidence="7" id="KW-0067">ATP-binding</keyword>
<dbReference type="Pfam" id="PF00117">
    <property type="entry name" value="GATase"/>
    <property type="match status" value="1"/>
</dbReference>
<keyword evidence="5" id="KW-0436">Ligase</keyword>
<dbReference type="SUPFAM" id="SSF52317">
    <property type="entry name" value="Class I glutamine amidotransferase-like"/>
    <property type="match status" value="1"/>
</dbReference>
<evidence type="ECO:0000256" key="12">
    <source>
        <dbReference type="ARBA" id="ARBA00044340"/>
    </source>
</evidence>
<dbReference type="PRINTS" id="PR00099">
    <property type="entry name" value="CPSGATASE"/>
</dbReference>
<name>A0AA35TFD3_GEOBA</name>
<dbReference type="CDD" id="cd01744">
    <property type="entry name" value="GATase1_CPSase"/>
    <property type="match status" value="1"/>
</dbReference>
<dbReference type="AlphaFoldDB" id="A0AA35TFD3"/>
<comment type="pathway">
    <text evidence="1">Pyrimidine metabolism; UMP biosynthesis via de novo pathway; (S)-dihydroorotate from bicarbonate: step 1/3.</text>
</comment>
<dbReference type="InterPro" id="IPR017926">
    <property type="entry name" value="GATASE"/>
</dbReference>
<evidence type="ECO:0000256" key="10">
    <source>
        <dbReference type="ARBA" id="ARBA00044031"/>
    </source>
</evidence>
<dbReference type="PRINTS" id="PR00096">
    <property type="entry name" value="GATASE"/>
</dbReference>
<dbReference type="InterPro" id="IPR036480">
    <property type="entry name" value="CarbP_synth_ssu_N_sf"/>
</dbReference>
<dbReference type="InterPro" id="IPR006274">
    <property type="entry name" value="CarbamoylP_synth_ssu"/>
</dbReference>
<dbReference type="NCBIfam" id="NF009475">
    <property type="entry name" value="PRK12838.1"/>
    <property type="match status" value="1"/>
</dbReference>
<evidence type="ECO:0000256" key="7">
    <source>
        <dbReference type="ARBA" id="ARBA00022840"/>
    </source>
</evidence>
<dbReference type="GO" id="GO:0005524">
    <property type="term" value="F:ATP binding"/>
    <property type="evidence" value="ECO:0007669"/>
    <property type="project" value="UniProtKB-KW"/>
</dbReference>
<evidence type="ECO:0000313" key="16">
    <source>
        <dbReference type="EMBL" id="CAI8046948.1"/>
    </source>
</evidence>
<evidence type="ECO:0000256" key="6">
    <source>
        <dbReference type="ARBA" id="ARBA00022741"/>
    </source>
</evidence>
<keyword evidence="8" id="KW-0315">Glutamine amidotransferase</keyword>
<comment type="subunit">
    <text evidence="10">Heterodimer composed of 2 chains; the small (or glutamine) chain promotes the hydrolysis of glutamine to ammonia, which is used by the large (or ammonia) chain to synthesize carbamoyl phosphate.</text>
</comment>
<evidence type="ECO:0000259" key="15">
    <source>
        <dbReference type="SMART" id="SM01097"/>
    </source>
</evidence>
<evidence type="ECO:0000256" key="2">
    <source>
        <dbReference type="ARBA" id="ARBA00005077"/>
    </source>
</evidence>
<gene>
    <name evidence="16" type="ORF">GBAR_LOCUS25963</name>
</gene>
<keyword evidence="6" id="KW-0547">Nucleotide-binding</keyword>
<dbReference type="GO" id="GO:0006207">
    <property type="term" value="P:'de novo' pyrimidine nucleobase biosynthetic process"/>
    <property type="evidence" value="ECO:0007669"/>
    <property type="project" value="InterPro"/>
</dbReference>
<comment type="pathway">
    <text evidence="2">Amino-acid biosynthesis; L-arginine biosynthesis; carbamoyl phosphate from bicarbonate: step 1/1.</text>
</comment>
<dbReference type="HAMAP" id="MF_01209">
    <property type="entry name" value="CPSase_S_chain"/>
    <property type="match status" value="1"/>
</dbReference>
<keyword evidence="9" id="KW-0665">Pyrimidine biosynthesis</keyword>
<dbReference type="InterPro" id="IPR050472">
    <property type="entry name" value="Anth_synth/Amidotransfase"/>
</dbReference>
<organism evidence="16 17">
    <name type="scientific">Geodia barretti</name>
    <name type="common">Barrett's horny sponge</name>
    <dbReference type="NCBI Taxonomy" id="519541"/>
    <lineage>
        <taxon>Eukaryota</taxon>
        <taxon>Metazoa</taxon>
        <taxon>Porifera</taxon>
        <taxon>Demospongiae</taxon>
        <taxon>Heteroscleromorpha</taxon>
        <taxon>Tetractinellida</taxon>
        <taxon>Astrophorina</taxon>
        <taxon>Geodiidae</taxon>
        <taxon>Geodia</taxon>
    </lineage>
</organism>
<protein>
    <recommendedName>
        <fullName evidence="11">Carbamoyl phosphate synthase arginine-specific small chain</fullName>
        <ecNumber evidence="4">6.3.5.5</ecNumber>
    </recommendedName>
    <alternativeName>
        <fullName evidence="12">Arginine-specific carbamoyl phosphate synthetase, glutamine chain</fullName>
    </alternativeName>
</protein>
<evidence type="ECO:0000313" key="17">
    <source>
        <dbReference type="Proteomes" id="UP001174909"/>
    </source>
</evidence>
<evidence type="ECO:0000256" key="14">
    <source>
        <dbReference type="ARBA" id="ARBA00049285"/>
    </source>
</evidence>
<dbReference type="EMBL" id="CASHTH010003597">
    <property type="protein sequence ID" value="CAI8046948.1"/>
    <property type="molecule type" value="Genomic_DNA"/>
</dbReference>
<dbReference type="Gene3D" id="3.40.50.880">
    <property type="match status" value="1"/>
</dbReference>
<evidence type="ECO:0000256" key="11">
    <source>
        <dbReference type="ARBA" id="ARBA00044168"/>
    </source>
</evidence>
<dbReference type="EC" id="6.3.5.5" evidence="4"/>
<dbReference type="PANTHER" id="PTHR43418">
    <property type="entry name" value="MULTIFUNCTIONAL TRYPTOPHAN BIOSYNTHESIS PROTEIN-RELATED"/>
    <property type="match status" value="1"/>
</dbReference>
<dbReference type="InterPro" id="IPR035686">
    <property type="entry name" value="CPSase_GATase1"/>
</dbReference>
<dbReference type="PRINTS" id="PR00097">
    <property type="entry name" value="ANTSNTHASEII"/>
</dbReference>
<dbReference type="InterPro" id="IPR002474">
    <property type="entry name" value="CarbamoylP_synth_ssu_N"/>
</dbReference>
<dbReference type="Gene3D" id="3.50.30.20">
    <property type="entry name" value="Carbamoyl-phosphate synthase small subunit, N-terminal domain"/>
    <property type="match status" value="1"/>
</dbReference>
<comment type="catalytic activity">
    <reaction evidence="14">
        <text>L-glutamine + H2O = L-glutamate + NH4(+)</text>
        <dbReference type="Rhea" id="RHEA:15889"/>
        <dbReference type="ChEBI" id="CHEBI:15377"/>
        <dbReference type="ChEBI" id="CHEBI:28938"/>
        <dbReference type="ChEBI" id="CHEBI:29985"/>
        <dbReference type="ChEBI" id="CHEBI:58359"/>
    </reaction>
</comment>
<dbReference type="InterPro" id="IPR029062">
    <property type="entry name" value="Class_I_gatase-like"/>
</dbReference>
<dbReference type="PANTHER" id="PTHR43418:SF7">
    <property type="entry name" value="CARBAMOYL-PHOSPHATE SYNTHASE SMALL CHAIN"/>
    <property type="match status" value="1"/>
</dbReference>
<dbReference type="FunFam" id="3.50.30.20:FF:000001">
    <property type="entry name" value="Carbamoyl-phosphate synthase small chain"/>
    <property type="match status" value="1"/>
</dbReference>
<comment type="catalytic activity">
    <reaction evidence="13">
        <text>hydrogencarbonate + L-glutamine + 2 ATP + H2O = carbamoyl phosphate + L-glutamate + 2 ADP + phosphate + 2 H(+)</text>
        <dbReference type="Rhea" id="RHEA:18633"/>
        <dbReference type="ChEBI" id="CHEBI:15377"/>
        <dbReference type="ChEBI" id="CHEBI:15378"/>
        <dbReference type="ChEBI" id="CHEBI:17544"/>
        <dbReference type="ChEBI" id="CHEBI:29985"/>
        <dbReference type="ChEBI" id="CHEBI:30616"/>
        <dbReference type="ChEBI" id="CHEBI:43474"/>
        <dbReference type="ChEBI" id="CHEBI:58228"/>
        <dbReference type="ChEBI" id="CHEBI:58359"/>
        <dbReference type="ChEBI" id="CHEBI:456216"/>
        <dbReference type="EC" id="6.3.5.5"/>
    </reaction>
</comment>
<dbReference type="SMART" id="SM01097">
    <property type="entry name" value="CPSase_sm_chain"/>
    <property type="match status" value="1"/>
</dbReference>
<dbReference type="NCBIfam" id="TIGR01368">
    <property type="entry name" value="CPSaseIIsmall"/>
    <property type="match status" value="1"/>
</dbReference>
<evidence type="ECO:0000256" key="3">
    <source>
        <dbReference type="ARBA" id="ARBA00007800"/>
    </source>
</evidence>
<comment type="similarity">
    <text evidence="3">Belongs to the CarA family.</text>
</comment>
<evidence type="ECO:0000256" key="9">
    <source>
        <dbReference type="ARBA" id="ARBA00022975"/>
    </source>
</evidence>
<comment type="caution">
    <text evidence="16">The sequence shown here is derived from an EMBL/GenBank/DDBJ whole genome shotgun (WGS) entry which is preliminary data.</text>
</comment>
<evidence type="ECO:0000256" key="5">
    <source>
        <dbReference type="ARBA" id="ARBA00022598"/>
    </source>
</evidence>
<sequence length="363" mass="39710">MPAAFLVLEDGSVHRGEAFGANIDTAGEVVFNTTMTGYQEVLTDPSYAGQLVTLTYPLIGNYGINEIDFESRRIQVSALVVRQHCDAPSHGSSTRTIHEYLESEGVPGISGVDTRAITRRLRSSGVMMGAIASHPDAARAKLEAATSYDELDHVRNVMTGTAYDWGGTRQKAGERPYRVLVTDCGLKYNILRELTRRGCEVSVVPADTPAEELLSLNPSGVLLSPGPGDPRMLDYVVENARRILGRVPVMGICLGHQIVARALGAETFKLKFGHRGGNHPVRDMSDGRVYITAQNHGYAVKAESLPAGLEVSHINLNDDTVEGLTHRDLPVFTIQYHSEASPGPRDNEYLFDRFVTLMDDFKK</sequence>
<dbReference type="SUPFAM" id="SSF52021">
    <property type="entry name" value="Carbamoyl phosphate synthetase, small subunit N-terminal domain"/>
    <property type="match status" value="1"/>
</dbReference>
<evidence type="ECO:0000256" key="13">
    <source>
        <dbReference type="ARBA" id="ARBA00048816"/>
    </source>
</evidence>
<dbReference type="GO" id="GO:0004088">
    <property type="term" value="F:carbamoyl-phosphate synthase (glutamine-hydrolyzing) activity"/>
    <property type="evidence" value="ECO:0007669"/>
    <property type="project" value="UniProtKB-EC"/>
</dbReference>
<keyword evidence="17" id="KW-1185">Reference proteome</keyword>